<sequence length="63" mass="7182">MVCGGSPFFVCIRVTRCSQQQQQQQQQQQVTLNHPVDKTYDYEAPIVVSNALKLEMVEPSLKN</sequence>
<dbReference type="EnsemblMetazoa" id="AALB010722-RA">
    <property type="protein sequence ID" value="AALB010722-PA"/>
    <property type="gene ID" value="AALB010722"/>
</dbReference>
<name>A0A182FVY7_ANOAL</name>
<evidence type="ECO:0000313" key="1">
    <source>
        <dbReference type="EnsemblMetazoa" id="AALB010722-PA"/>
    </source>
</evidence>
<reference evidence="1 2" key="1">
    <citation type="journal article" date="2017" name="G3 (Bethesda)">
        <title>The Physical Genome Mapping of Anopheles albimanus Corrected Scaffold Misassemblies and Identified Interarm Rearrangements in Genus Anopheles.</title>
        <authorList>
            <person name="Artemov G.N."/>
            <person name="Peery A.N."/>
            <person name="Jiang X."/>
            <person name="Tu Z."/>
            <person name="Stegniy V.N."/>
            <person name="Sharakhova M.V."/>
            <person name="Sharakhov I.V."/>
        </authorList>
    </citation>
    <scope>NUCLEOTIDE SEQUENCE [LARGE SCALE GENOMIC DNA]</scope>
    <source>
        <strain evidence="1 2">ALBI9_A</strain>
    </source>
</reference>
<protein>
    <submittedName>
        <fullName evidence="1">Uncharacterized protein</fullName>
    </submittedName>
</protein>
<dbReference type="Proteomes" id="UP000069272">
    <property type="component" value="Chromosome 3R"/>
</dbReference>
<accession>A0A182FVY7</accession>
<keyword evidence="2" id="KW-1185">Reference proteome</keyword>
<dbReference type="AlphaFoldDB" id="A0A182FVY7"/>
<evidence type="ECO:0000313" key="2">
    <source>
        <dbReference type="Proteomes" id="UP000069272"/>
    </source>
</evidence>
<organism evidence="1 2">
    <name type="scientific">Anopheles albimanus</name>
    <name type="common">New world malaria mosquito</name>
    <dbReference type="NCBI Taxonomy" id="7167"/>
    <lineage>
        <taxon>Eukaryota</taxon>
        <taxon>Metazoa</taxon>
        <taxon>Ecdysozoa</taxon>
        <taxon>Arthropoda</taxon>
        <taxon>Hexapoda</taxon>
        <taxon>Insecta</taxon>
        <taxon>Pterygota</taxon>
        <taxon>Neoptera</taxon>
        <taxon>Endopterygota</taxon>
        <taxon>Diptera</taxon>
        <taxon>Nematocera</taxon>
        <taxon>Culicoidea</taxon>
        <taxon>Culicidae</taxon>
        <taxon>Anophelinae</taxon>
        <taxon>Anopheles</taxon>
    </lineage>
</organism>
<dbReference type="VEuPathDB" id="VectorBase:AALB010722"/>
<reference evidence="1" key="2">
    <citation type="submission" date="2022-08" db="UniProtKB">
        <authorList>
            <consortium name="EnsemblMetazoa"/>
        </authorList>
    </citation>
    <scope>IDENTIFICATION</scope>
    <source>
        <strain evidence="1">STECLA/ALBI9_A</strain>
    </source>
</reference>
<proteinExistence type="predicted"/>